<dbReference type="GeneID" id="43587038"/>
<feature type="compositionally biased region" description="Polar residues" evidence="1">
    <location>
        <begin position="33"/>
        <end position="52"/>
    </location>
</feature>
<evidence type="ECO:0000256" key="2">
    <source>
        <dbReference type="SAM" id="Phobius"/>
    </source>
</evidence>
<feature type="compositionally biased region" description="Polar residues" evidence="1">
    <location>
        <begin position="172"/>
        <end position="197"/>
    </location>
</feature>
<evidence type="ECO:0000313" key="3">
    <source>
        <dbReference type="EMBL" id="WWD15993.1"/>
    </source>
</evidence>
<evidence type="ECO:0000256" key="1">
    <source>
        <dbReference type="SAM" id="MobiDB-lite"/>
    </source>
</evidence>
<proteinExistence type="predicted"/>
<reference evidence="3" key="2">
    <citation type="submission" date="2024-01" db="EMBL/GenBank/DDBJ databases">
        <title>Comparative genomics of Cryptococcus and Kwoniella reveals pathogenesis evolution and contrasting modes of karyotype evolution via chromosome fusion or intercentromeric recombination.</title>
        <authorList>
            <person name="Coelho M.A."/>
            <person name="David-Palma M."/>
            <person name="Shea T."/>
            <person name="Bowers K."/>
            <person name="McGinley-Smith S."/>
            <person name="Mohammad A.W."/>
            <person name="Gnirke A."/>
            <person name="Yurkov A.M."/>
            <person name="Nowrousian M."/>
            <person name="Sun S."/>
            <person name="Cuomo C.A."/>
            <person name="Heitman J."/>
        </authorList>
    </citation>
    <scope>NUCLEOTIDE SEQUENCE</scope>
    <source>
        <strain evidence="3">CBS 12478</strain>
    </source>
</reference>
<evidence type="ECO:0000313" key="4">
    <source>
        <dbReference type="Proteomes" id="UP000322225"/>
    </source>
</evidence>
<dbReference type="Proteomes" id="UP000322225">
    <property type="component" value="Chromosome 1"/>
</dbReference>
<feature type="region of interest" description="Disordered" evidence="1">
    <location>
        <begin position="1"/>
        <end position="107"/>
    </location>
</feature>
<protein>
    <recommendedName>
        <fullName evidence="5">Glutaredoxin domain-containing protein</fullName>
    </recommendedName>
</protein>
<feature type="region of interest" description="Disordered" evidence="1">
    <location>
        <begin position="132"/>
        <end position="197"/>
    </location>
</feature>
<keyword evidence="2" id="KW-0812">Transmembrane</keyword>
<feature type="compositionally biased region" description="Polar residues" evidence="1">
    <location>
        <begin position="1"/>
        <end position="10"/>
    </location>
</feature>
<dbReference type="InterPro" id="IPR036249">
    <property type="entry name" value="Thioredoxin-like_sf"/>
</dbReference>
<feature type="transmembrane region" description="Helical" evidence="2">
    <location>
        <begin position="219"/>
        <end position="238"/>
    </location>
</feature>
<gene>
    <name evidence="3" type="ORF">CI109_100417</name>
</gene>
<dbReference type="EMBL" id="CP144051">
    <property type="protein sequence ID" value="WWD15993.1"/>
    <property type="molecule type" value="Genomic_DNA"/>
</dbReference>
<dbReference type="SUPFAM" id="SSF52833">
    <property type="entry name" value="Thioredoxin-like"/>
    <property type="match status" value="1"/>
</dbReference>
<dbReference type="RefSeq" id="XP_031862726.2">
    <property type="nucleotide sequence ID" value="XM_032002919.2"/>
</dbReference>
<dbReference type="KEGG" id="ksn:43587038"/>
<dbReference type="AlphaFoldDB" id="A0AAJ8LCH9"/>
<accession>A0AAJ8LCH9</accession>
<reference evidence="3" key="1">
    <citation type="submission" date="2017-08" db="EMBL/GenBank/DDBJ databases">
        <authorList>
            <person name="Cuomo C."/>
            <person name="Billmyre B."/>
            <person name="Heitman J."/>
        </authorList>
    </citation>
    <scope>NUCLEOTIDE SEQUENCE</scope>
    <source>
        <strain evidence="3">CBS 12478</strain>
    </source>
</reference>
<keyword evidence="2" id="KW-1133">Transmembrane helix</keyword>
<organism evidence="3 4">
    <name type="scientific">Kwoniella shandongensis</name>
    <dbReference type="NCBI Taxonomy" id="1734106"/>
    <lineage>
        <taxon>Eukaryota</taxon>
        <taxon>Fungi</taxon>
        <taxon>Dikarya</taxon>
        <taxon>Basidiomycota</taxon>
        <taxon>Agaricomycotina</taxon>
        <taxon>Tremellomycetes</taxon>
        <taxon>Tremellales</taxon>
        <taxon>Cryptococcaceae</taxon>
        <taxon>Kwoniella</taxon>
    </lineage>
</organism>
<sequence length="491" mass="54111">MTYTQSQTRASVKKHVSFSYPLPDSPPLTPTLHQSQQDSSMNRPHSGTSTQRHTYHNATPGAGPSPVSPPPSLPSLLPTDPQDAHSPNSDIVTPISGSAGDDGITTPKMASDHFMLSSYSILPTPKLVIPQQDTSSRGFSLLPPHHPLRSKMQSQQATEGVTPPHTPKGHPLSTSNRSYFSFPNNSQSRSVSNPYEQKNAPYSTTLTYLLRIPRRLRPVLLIGLCVLTFGLVLLNRAMSMANHLEHSMANKQPAAFARRFVEVSGLNDAKGQHPLVVDAAERARLAEALVQSTTKGLDGDRTGLRFEDTKEELAALISFITSTTSNVLPDLDPTVPMNPGVILDFDPAHPNAQHDLELLQNEINTLYPLILFGRMRDPWHREIKRMLAEYKIMPTPLIIDVDQRKDHSIFIPVLSRLLDTTDLPQLVLQGEPLGSYHDILDLREKGILQSTLEASGAMSVSQIKKKKKGGKEKERIENERILGPAPIVESI</sequence>
<name>A0AAJ8LCH9_9TREE</name>
<dbReference type="PROSITE" id="PS51354">
    <property type="entry name" value="GLUTAREDOXIN_2"/>
    <property type="match status" value="1"/>
</dbReference>
<dbReference type="Gene3D" id="3.40.30.10">
    <property type="entry name" value="Glutaredoxin"/>
    <property type="match status" value="1"/>
</dbReference>
<evidence type="ECO:0008006" key="5">
    <source>
        <dbReference type="Google" id="ProtNLM"/>
    </source>
</evidence>
<keyword evidence="2" id="KW-0472">Membrane</keyword>
<keyword evidence="4" id="KW-1185">Reference proteome</keyword>